<keyword evidence="2" id="KW-1185">Reference proteome</keyword>
<evidence type="ECO:0000313" key="2">
    <source>
        <dbReference type="Proteomes" id="UP000663879"/>
    </source>
</evidence>
<organism evidence="1 2">
    <name type="scientific">Brachionus calyciflorus</name>
    <dbReference type="NCBI Taxonomy" id="104777"/>
    <lineage>
        <taxon>Eukaryota</taxon>
        <taxon>Metazoa</taxon>
        <taxon>Spiralia</taxon>
        <taxon>Gnathifera</taxon>
        <taxon>Rotifera</taxon>
        <taxon>Eurotatoria</taxon>
        <taxon>Monogononta</taxon>
        <taxon>Pseudotrocha</taxon>
        <taxon>Ploima</taxon>
        <taxon>Brachionidae</taxon>
        <taxon>Brachionus</taxon>
    </lineage>
</organism>
<evidence type="ECO:0000313" key="1">
    <source>
        <dbReference type="EMBL" id="CAF1041273.1"/>
    </source>
</evidence>
<sequence>MIKTQEETMDLKQLQTIQPLETDEAERCDDGFRIDDEIFMRLIALLICRGVFCRGFSVRDLSSRIFNADNFKAFFKNKFTNE</sequence>
<name>A0A814JS24_9BILA</name>
<reference evidence="1" key="1">
    <citation type="submission" date="2021-02" db="EMBL/GenBank/DDBJ databases">
        <authorList>
            <person name="Nowell W R."/>
        </authorList>
    </citation>
    <scope>NUCLEOTIDE SEQUENCE</scope>
    <source>
        <strain evidence="1">Ploen Becks lab</strain>
    </source>
</reference>
<dbReference type="AlphaFoldDB" id="A0A814JS24"/>
<dbReference type="Proteomes" id="UP000663879">
    <property type="component" value="Unassembled WGS sequence"/>
</dbReference>
<protein>
    <submittedName>
        <fullName evidence="1">Uncharacterized protein</fullName>
    </submittedName>
</protein>
<dbReference type="EMBL" id="CAJNOC010005061">
    <property type="protein sequence ID" value="CAF1041273.1"/>
    <property type="molecule type" value="Genomic_DNA"/>
</dbReference>
<accession>A0A814JS24</accession>
<gene>
    <name evidence="1" type="ORF">OXX778_LOCUS18361</name>
</gene>
<proteinExistence type="predicted"/>
<comment type="caution">
    <text evidence="1">The sequence shown here is derived from an EMBL/GenBank/DDBJ whole genome shotgun (WGS) entry which is preliminary data.</text>
</comment>